<evidence type="ECO:0000313" key="1">
    <source>
        <dbReference type="EMBL" id="MPM74968.1"/>
    </source>
</evidence>
<name>A0A645CDJ1_9ZZZZ</name>
<protein>
    <submittedName>
        <fullName evidence="1">Uncharacterized protein</fullName>
    </submittedName>
</protein>
<organism evidence="1">
    <name type="scientific">bioreactor metagenome</name>
    <dbReference type="NCBI Taxonomy" id="1076179"/>
    <lineage>
        <taxon>unclassified sequences</taxon>
        <taxon>metagenomes</taxon>
        <taxon>ecological metagenomes</taxon>
    </lineage>
</organism>
<proteinExistence type="predicted"/>
<gene>
    <name evidence="1" type="ORF">SDC9_121957</name>
</gene>
<reference evidence="1" key="1">
    <citation type="submission" date="2019-08" db="EMBL/GenBank/DDBJ databases">
        <authorList>
            <person name="Kucharzyk K."/>
            <person name="Murdoch R.W."/>
            <person name="Higgins S."/>
            <person name="Loffler F."/>
        </authorList>
    </citation>
    <scope>NUCLEOTIDE SEQUENCE</scope>
</reference>
<dbReference type="EMBL" id="VSSQ01026313">
    <property type="protein sequence ID" value="MPM74968.1"/>
    <property type="molecule type" value="Genomic_DNA"/>
</dbReference>
<dbReference type="AlphaFoldDB" id="A0A645CDJ1"/>
<comment type="caution">
    <text evidence="1">The sequence shown here is derived from an EMBL/GenBank/DDBJ whole genome shotgun (WGS) entry which is preliminary data.</text>
</comment>
<accession>A0A645CDJ1</accession>
<sequence>MLQRSGGDVLRRCVVVPFGRAEYAERFIRHSFVGVEDFRANVVRQRQSLAVFPVGCALFEHLVRRSLGVLHHSALCAMDGGHHLAHAVERRFGNARFRRFQFGFRQTLFKRVVDQRVFGRLADDRALVVRLGIAAERERFG</sequence>